<dbReference type="PROSITE" id="PS50928">
    <property type="entry name" value="ABC_TM1"/>
    <property type="match status" value="1"/>
</dbReference>
<dbReference type="AlphaFoldDB" id="A0A366E2I8"/>
<dbReference type="PANTHER" id="PTHR30133">
    <property type="entry name" value="CATIONIC AMINO ACID TRANSPORTER, MEMBRANE COMPONENT"/>
    <property type="match status" value="1"/>
</dbReference>
<feature type="transmembrane region" description="Helical" evidence="9">
    <location>
        <begin position="12"/>
        <end position="35"/>
    </location>
</feature>
<reference evidence="11 12" key="1">
    <citation type="submission" date="2018-06" db="EMBL/GenBank/DDBJ databases">
        <title>Genomic Encyclopedia of Type Strains, Phase IV (KMG-IV): sequencing the most valuable type-strain genomes for metagenomic binning, comparative biology and taxonomic classification.</title>
        <authorList>
            <person name="Goeker M."/>
        </authorList>
    </citation>
    <scope>NUCLEOTIDE SEQUENCE [LARGE SCALE GENOMIC DNA]</scope>
    <source>
        <strain evidence="11 12">DSM 25619</strain>
    </source>
</reference>
<comment type="similarity">
    <text evidence="2">Belongs to the binding-protein-dependent transport system permease family. HisMQ subfamily.</text>
</comment>
<proteinExistence type="inferred from homology"/>
<evidence type="ECO:0000313" key="12">
    <source>
        <dbReference type="Proteomes" id="UP000252893"/>
    </source>
</evidence>
<feature type="domain" description="ABC transmembrane type-1" evidence="10">
    <location>
        <begin position="15"/>
        <end position="216"/>
    </location>
</feature>
<dbReference type="InterPro" id="IPR051613">
    <property type="entry name" value="ABC_transp_permease_HisMQ"/>
</dbReference>
<keyword evidence="8 9" id="KW-0472">Membrane</keyword>
<evidence type="ECO:0000256" key="1">
    <source>
        <dbReference type="ARBA" id="ARBA00004429"/>
    </source>
</evidence>
<keyword evidence="3 9" id="KW-0813">Transport</keyword>
<dbReference type="OrthoDB" id="9815029at2"/>
<dbReference type="GO" id="GO:0043190">
    <property type="term" value="C:ATP-binding cassette (ABC) transporter complex"/>
    <property type="evidence" value="ECO:0007669"/>
    <property type="project" value="InterPro"/>
</dbReference>
<sequence>MTVLSGWWDDFFFGTLVVLKLFVVALILSVIFGLIGSTAKLSRNRTLRFFANAYTVIFRGTPELIVLLIFYYGTAISLTWFIQLFNPQIKFVDLPPFWAGATAIGFIVGAYMTETFRGAFLGVPEGQVEAAHALGLSKAQTFFYVRVPQMWRLALPNFGNHLLSIMKDTALISVIGLEEIVFVGAMATAVTHQPFLMYMVVALIYLAITTFITVSVAGLEQYANRHMRRAV</sequence>
<dbReference type="CDD" id="cd06261">
    <property type="entry name" value="TM_PBP2"/>
    <property type="match status" value="1"/>
</dbReference>
<evidence type="ECO:0000256" key="8">
    <source>
        <dbReference type="ARBA" id="ARBA00023136"/>
    </source>
</evidence>
<keyword evidence="6 9" id="KW-0812">Transmembrane</keyword>
<organism evidence="11 12">
    <name type="scientific">Pseudochrobactrum asaccharolyticum</name>
    <dbReference type="NCBI Taxonomy" id="354351"/>
    <lineage>
        <taxon>Bacteria</taxon>
        <taxon>Pseudomonadati</taxon>
        <taxon>Pseudomonadota</taxon>
        <taxon>Alphaproteobacteria</taxon>
        <taxon>Hyphomicrobiales</taxon>
        <taxon>Brucellaceae</taxon>
        <taxon>Pseudochrobactrum</taxon>
    </lineage>
</organism>
<evidence type="ECO:0000256" key="5">
    <source>
        <dbReference type="ARBA" id="ARBA00022519"/>
    </source>
</evidence>
<dbReference type="Pfam" id="PF00528">
    <property type="entry name" value="BPD_transp_1"/>
    <property type="match status" value="1"/>
</dbReference>
<dbReference type="InterPro" id="IPR010065">
    <property type="entry name" value="AA_ABC_transptr_permease_3TM"/>
</dbReference>
<evidence type="ECO:0000313" key="11">
    <source>
        <dbReference type="EMBL" id="RBO95734.1"/>
    </source>
</evidence>
<keyword evidence="12" id="KW-1185">Reference proteome</keyword>
<dbReference type="InterPro" id="IPR000515">
    <property type="entry name" value="MetI-like"/>
</dbReference>
<accession>A0A366E2I8</accession>
<gene>
    <name evidence="11" type="ORF">DFR47_103298</name>
</gene>
<feature type="transmembrane region" description="Helical" evidence="9">
    <location>
        <begin position="94"/>
        <end position="112"/>
    </location>
</feature>
<feature type="transmembrane region" description="Helical" evidence="9">
    <location>
        <begin position="56"/>
        <end position="82"/>
    </location>
</feature>
<name>A0A366E2I8_9HYPH</name>
<evidence type="ECO:0000256" key="9">
    <source>
        <dbReference type="RuleBase" id="RU363032"/>
    </source>
</evidence>
<dbReference type="InterPro" id="IPR035906">
    <property type="entry name" value="MetI-like_sf"/>
</dbReference>
<evidence type="ECO:0000256" key="2">
    <source>
        <dbReference type="ARBA" id="ARBA00010072"/>
    </source>
</evidence>
<protein>
    <submittedName>
        <fullName evidence="11">Amino acid ABC transporter membrane protein 1 (PAAT family)</fullName>
    </submittedName>
</protein>
<dbReference type="NCBIfam" id="TIGR01726">
    <property type="entry name" value="HEQRo_perm_3TM"/>
    <property type="match status" value="1"/>
</dbReference>
<keyword evidence="4" id="KW-1003">Cell membrane</keyword>
<keyword evidence="7 9" id="KW-1133">Transmembrane helix</keyword>
<evidence type="ECO:0000256" key="3">
    <source>
        <dbReference type="ARBA" id="ARBA00022448"/>
    </source>
</evidence>
<dbReference type="EMBL" id="QNRH01000003">
    <property type="protein sequence ID" value="RBO95734.1"/>
    <property type="molecule type" value="Genomic_DNA"/>
</dbReference>
<dbReference type="SUPFAM" id="SSF161098">
    <property type="entry name" value="MetI-like"/>
    <property type="match status" value="1"/>
</dbReference>
<evidence type="ECO:0000256" key="6">
    <source>
        <dbReference type="ARBA" id="ARBA00022692"/>
    </source>
</evidence>
<feature type="transmembrane region" description="Helical" evidence="9">
    <location>
        <begin position="195"/>
        <end position="219"/>
    </location>
</feature>
<evidence type="ECO:0000259" key="10">
    <source>
        <dbReference type="PROSITE" id="PS50928"/>
    </source>
</evidence>
<feature type="transmembrane region" description="Helical" evidence="9">
    <location>
        <begin position="170"/>
        <end position="189"/>
    </location>
</feature>
<comment type="caution">
    <text evidence="11">The sequence shown here is derived from an EMBL/GenBank/DDBJ whole genome shotgun (WGS) entry which is preliminary data.</text>
</comment>
<dbReference type="Gene3D" id="1.10.3720.10">
    <property type="entry name" value="MetI-like"/>
    <property type="match status" value="1"/>
</dbReference>
<dbReference type="Proteomes" id="UP000252893">
    <property type="component" value="Unassembled WGS sequence"/>
</dbReference>
<evidence type="ECO:0000256" key="7">
    <source>
        <dbReference type="ARBA" id="ARBA00022989"/>
    </source>
</evidence>
<keyword evidence="5" id="KW-0997">Cell inner membrane</keyword>
<evidence type="ECO:0000256" key="4">
    <source>
        <dbReference type="ARBA" id="ARBA00022475"/>
    </source>
</evidence>
<comment type="subcellular location">
    <subcellularLocation>
        <location evidence="1">Cell inner membrane</location>
        <topology evidence="1">Multi-pass membrane protein</topology>
    </subcellularLocation>
    <subcellularLocation>
        <location evidence="9">Cell membrane</location>
        <topology evidence="9">Multi-pass membrane protein</topology>
    </subcellularLocation>
</comment>
<dbReference type="GO" id="GO:0022857">
    <property type="term" value="F:transmembrane transporter activity"/>
    <property type="evidence" value="ECO:0007669"/>
    <property type="project" value="InterPro"/>
</dbReference>